<evidence type="ECO:0000313" key="1">
    <source>
        <dbReference type="EMBL" id="MDP9921378.1"/>
    </source>
</evidence>
<organism evidence="1 2">
    <name type="scientific">Variovorax boronicumulans</name>
    <dbReference type="NCBI Taxonomy" id="436515"/>
    <lineage>
        <taxon>Bacteria</taxon>
        <taxon>Pseudomonadati</taxon>
        <taxon>Pseudomonadota</taxon>
        <taxon>Betaproteobacteria</taxon>
        <taxon>Burkholderiales</taxon>
        <taxon>Comamonadaceae</taxon>
        <taxon>Variovorax</taxon>
    </lineage>
</organism>
<proteinExistence type="predicted"/>
<dbReference type="EMBL" id="JAUSRR010000001">
    <property type="protein sequence ID" value="MDP9921378.1"/>
    <property type="molecule type" value="Genomic_DNA"/>
</dbReference>
<reference evidence="1" key="1">
    <citation type="submission" date="2023-07" db="EMBL/GenBank/DDBJ databases">
        <title>Sorghum-associated microbial communities from plants grown in Nebraska, USA.</title>
        <authorList>
            <person name="Schachtman D."/>
        </authorList>
    </citation>
    <scope>NUCLEOTIDE SEQUENCE</scope>
    <source>
        <strain evidence="1">DS2795</strain>
    </source>
</reference>
<comment type="caution">
    <text evidence="1">The sequence shown here is derived from an EMBL/GenBank/DDBJ whole genome shotgun (WGS) entry which is preliminary data.</text>
</comment>
<accession>A0AAW8DPM2</accession>
<protein>
    <submittedName>
        <fullName evidence="1">Uncharacterized protein</fullName>
    </submittedName>
</protein>
<name>A0AAW8DPM2_9BURK</name>
<sequence length="29" mass="3080">MALLLERLGEGLLSVRTDDAFRHGPLAGA</sequence>
<dbReference type="Proteomes" id="UP001244295">
    <property type="component" value="Unassembled WGS sequence"/>
</dbReference>
<evidence type="ECO:0000313" key="2">
    <source>
        <dbReference type="Proteomes" id="UP001244295"/>
    </source>
</evidence>
<gene>
    <name evidence="1" type="ORF">J2W25_000383</name>
</gene>
<dbReference type="AlphaFoldDB" id="A0AAW8DPM2"/>